<proteinExistence type="predicted"/>
<protein>
    <submittedName>
        <fullName evidence="1">Uncharacterized protein</fullName>
    </submittedName>
</protein>
<dbReference type="Proteomes" id="UP000307720">
    <property type="component" value="Unassembled WGS sequence"/>
</dbReference>
<organism evidence="1 2">
    <name type="scientific">Hominisplanchenecus murintestinalis</name>
    <dbReference type="NCBI Taxonomy" id="2941517"/>
    <lineage>
        <taxon>Bacteria</taxon>
        <taxon>Bacillati</taxon>
        <taxon>Bacillota</taxon>
        <taxon>Clostridia</taxon>
        <taxon>Lachnospirales</taxon>
        <taxon>Lachnospiraceae</taxon>
        <taxon>Hominisplanchenecus</taxon>
    </lineage>
</organism>
<keyword evidence="2" id="KW-1185">Reference proteome</keyword>
<name>A0AC61QX67_9FIRM</name>
<evidence type="ECO:0000313" key="1">
    <source>
        <dbReference type="EMBL" id="TGX96684.1"/>
    </source>
</evidence>
<gene>
    <name evidence="1" type="ORF">E5357_15300</name>
</gene>
<dbReference type="EMBL" id="SRZB01000051">
    <property type="protein sequence ID" value="TGX96684.1"/>
    <property type="molecule type" value="Genomic_DNA"/>
</dbReference>
<sequence>MRNKSKRDEKQEFLDEIISSKRVPSRFELMQMYRMEKDKDSCIRWSLAKALVNRYAPESEAMLRRMACDKDGLVRIEAIDSLCIGREEATLLLLRRKMRQADDYLERGYAVLSYFDVWLNRYGYRRESMSRYLKSVEGLYAQEEHLWVLAMYERNRYFAGEKEALQKLKAILLDKGINDYYVLRAVISVMEEMMNVFNKDKIKEILKEFLDREPAGLQGVKAEAEKVLESEAIVGVLFLDNKNTGLSQVLESIGNFRMDDMQILFASAGIMPGAEIESEVVELMKQREGVDLREEQYPKPVMNAHWYDFIVSVGIKICEEDYSFQRIIHMFENTDETMLDMVSAEQMVGKVADYIWDTYSKYLGK</sequence>
<comment type="caution">
    <text evidence="1">The sequence shown here is derived from an EMBL/GenBank/DDBJ whole genome shotgun (WGS) entry which is preliminary data.</text>
</comment>
<accession>A0AC61QX67</accession>
<reference evidence="1" key="1">
    <citation type="submission" date="2019-04" db="EMBL/GenBank/DDBJ databases">
        <title>Microbes associate with the intestines of laboratory mice.</title>
        <authorList>
            <person name="Navarre W."/>
            <person name="Wong E."/>
            <person name="Huang K."/>
            <person name="Tropini C."/>
            <person name="Ng K."/>
            <person name="Yu B."/>
        </authorList>
    </citation>
    <scope>NUCLEOTIDE SEQUENCE</scope>
    <source>
        <strain evidence="1">NM72_1-8</strain>
    </source>
</reference>
<evidence type="ECO:0000313" key="2">
    <source>
        <dbReference type="Proteomes" id="UP000307720"/>
    </source>
</evidence>